<keyword evidence="4" id="KW-1185">Reference proteome</keyword>
<feature type="signal peptide" evidence="2">
    <location>
        <begin position="1"/>
        <end position="20"/>
    </location>
</feature>
<proteinExistence type="predicted"/>
<feature type="compositionally biased region" description="Low complexity" evidence="1">
    <location>
        <begin position="141"/>
        <end position="175"/>
    </location>
</feature>
<gene>
    <name evidence="3" type="ORF">R3P38DRAFT_2904942</name>
</gene>
<evidence type="ECO:0000256" key="2">
    <source>
        <dbReference type="SAM" id="SignalP"/>
    </source>
</evidence>
<comment type="caution">
    <text evidence="3">The sequence shown here is derived from an EMBL/GenBank/DDBJ whole genome shotgun (WGS) entry which is preliminary data.</text>
</comment>
<feature type="region of interest" description="Disordered" evidence="1">
    <location>
        <begin position="141"/>
        <end position="177"/>
    </location>
</feature>
<reference evidence="3 4" key="1">
    <citation type="journal article" date="2024" name="J Genomics">
        <title>Draft genome sequencing and assembly of Favolaschia claudopus CIRM-BRFM 2984 isolated from oak limbs.</title>
        <authorList>
            <person name="Navarro D."/>
            <person name="Drula E."/>
            <person name="Chaduli D."/>
            <person name="Cazenave R."/>
            <person name="Ahrendt S."/>
            <person name="Wang J."/>
            <person name="Lipzen A."/>
            <person name="Daum C."/>
            <person name="Barry K."/>
            <person name="Grigoriev I.V."/>
            <person name="Favel A."/>
            <person name="Rosso M.N."/>
            <person name="Martin F."/>
        </authorList>
    </citation>
    <scope>NUCLEOTIDE SEQUENCE [LARGE SCALE GENOMIC DNA]</scope>
    <source>
        <strain evidence="3 4">CIRM-BRFM 2984</strain>
    </source>
</reference>
<accession>A0AAW0CGK2</accession>
<organism evidence="3 4">
    <name type="scientific">Favolaschia claudopus</name>
    <dbReference type="NCBI Taxonomy" id="2862362"/>
    <lineage>
        <taxon>Eukaryota</taxon>
        <taxon>Fungi</taxon>
        <taxon>Dikarya</taxon>
        <taxon>Basidiomycota</taxon>
        <taxon>Agaricomycotina</taxon>
        <taxon>Agaricomycetes</taxon>
        <taxon>Agaricomycetidae</taxon>
        <taxon>Agaricales</taxon>
        <taxon>Marasmiineae</taxon>
        <taxon>Mycenaceae</taxon>
        <taxon>Favolaschia</taxon>
    </lineage>
</organism>
<feature type="chain" id="PRO_5043373387" evidence="2">
    <location>
        <begin position="21"/>
        <end position="196"/>
    </location>
</feature>
<dbReference type="Proteomes" id="UP001362999">
    <property type="component" value="Unassembled WGS sequence"/>
</dbReference>
<evidence type="ECO:0000313" key="4">
    <source>
        <dbReference type="Proteomes" id="UP001362999"/>
    </source>
</evidence>
<dbReference type="AlphaFoldDB" id="A0AAW0CGK2"/>
<evidence type="ECO:0000313" key="3">
    <source>
        <dbReference type="EMBL" id="KAK7038194.1"/>
    </source>
</evidence>
<keyword evidence="2" id="KW-0732">Signal</keyword>
<dbReference type="EMBL" id="JAWWNJ010000017">
    <property type="protein sequence ID" value="KAK7038194.1"/>
    <property type="molecule type" value="Genomic_DNA"/>
</dbReference>
<name>A0AAW0CGK2_9AGAR</name>
<sequence>MSRILAISVAAISLFSYVVADSENTIIVPFADPQAISADILGVDSKGRTTWQLRQGAYTGTWTDPQGSFPGTATLVEGADYASFTYVVKDSEGDFAVAGECTYQDGNVQICTVARSVGTEAGTAVETDTVTPFGVQVAATGAPAGPGNSASASGPSGSVPSGSSPAPTGAPPNSSVRTSASGFGVLAALLLASYFV</sequence>
<evidence type="ECO:0000256" key="1">
    <source>
        <dbReference type="SAM" id="MobiDB-lite"/>
    </source>
</evidence>
<protein>
    <submittedName>
        <fullName evidence="3">Uncharacterized protein</fullName>
    </submittedName>
</protein>